<organism evidence="3 4">
    <name type="scientific">Streptomyces flavochromogenes</name>
    <dbReference type="NCBI Taxonomy" id="68199"/>
    <lineage>
        <taxon>Bacteria</taxon>
        <taxon>Bacillati</taxon>
        <taxon>Actinomycetota</taxon>
        <taxon>Actinomycetes</taxon>
        <taxon>Kitasatosporales</taxon>
        <taxon>Streptomycetaceae</taxon>
        <taxon>Streptomyces</taxon>
    </lineage>
</organism>
<feature type="region of interest" description="Disordered" evidence="1">
    <location>
        <begin position="69"/>
        <end position="88"/>
    </location>
</feature>
<dbReference type="RefSeq" id="WP_158710502.1">
    <property type="nucleotide sequence ID" value="NZ_JBIBDZ010000013.1"/>
</dbReference>
<dbReference type="EMBL" id="JBIBDZ010000013">
    <property type="protein sequence ID" value="MFF5923366.1"/>
    <property type="molecule type" value="Genomic_DNA"/>
</dbReference>
<dbReference type="Pfam" id="PF01471">
    <property type="entry name" value="PG_binding_1"/>
    <property type="match status" value="1"/>
</dbReference>
<dbReference type="Gene3D" id="1.10.101.10">
    <property type="entry name" value="PGBD-like superfamily/PGBD"/>
    <property type="match status" value="1"/>
</dbReference>
<dbReference type="InterPro" id="IPR036366">
    <property type="entry name" value="PGBDSf"/>
</dbReference>
<evidence type="ECO:0000256" key="1">
    <source>
        <dbReference type="SAM" id="MobiDB-lite"/>
    </source>
</evidence>
<evidence type="ECO:0000259" key="2">
    <source>
        <dbReference type="Pfam" id="PF01471"/>
    </source>
</evidence>
<protein>
    <submittedName>
        <fullName evidence="3">Peptidoglycan-binding protein</fullName>
    </submittedName>
</protein>
<dbReference type="Proteomes" id="UP001602370">
    <property type="component" value="Unassembled WGS sequence"/>
</dbReference>
<keyword evidence="4" id="KW-1185">Reference proteome</keyword>
<accession>A0ABW6Y0R5</accession>
<sequence>MACDQLLVGPAVGEDEDLQRRLRRLYLCFGATDGDFGPFLEAALSSFQRLHDIPEERGVYGPTTRAALEAKTGRGGRGSGSGGRSGIR</sequence>
<evidence type="ECO:0000313" key="3">
    <source>
        <dbReference type="EMBL" id="MFF5923366.1"/>
    </source>
</evidence>
<feature type="compositionally biased region" description="Gly residues" evidence="1">
    <location>
        <begin position="73"/>
        <end position="88"/>
    </location>
</feature>
<dbReference type="InterPro" id="IPR036365">
    <property type="entry name" value="PGBD-like_sf"/>
</dbReference>
<feature type="domain" description="Peptidoglycan binding-like" evidence="2">
    <location>
        <begin position="16"/>
        <end position="68"/>
    </location>
</feature>
<dbReference type="InterPro" id="IPR002477">
    <property type="entry name" value="Peptidoglycan-bd-like"/>
</dbReference>
<comment type="caution">
    <text evidence="3">The sequence shown here is derived from an EMBL/GenBank/DDBJ whole genome shotgun (WGS) entry which is preliminary data.</text>
</comment>
<gene>
    <name evidence="3" type="ORF">ACFY8C_34365</name>
</gene>
<reference evidence="3 4" key="1">
    <citation type="submission" date="2024-10" db="EMBL/GenBank/DDBJ databases">
        <title>The Natural Products Discovery Center: Release of the First 8490 Sequenced Strains for Exploring Actinobacteria Biosynthetic Diversity.</title>
        <authorList>
            <person name="Kalkreuter E."/>
            <person name="Kautsar S.A."/>
            <person name="Yang D."/>
            <person name="Bader C.D."/>
            <person name="Teijaro C.N."/>
            <person name="Fluegel L."/>
            <person name="Davis C.M."/>
            <person name="Simpson J.R."/>
            <person name="Lauterbach L."/>
            <person name="Steele A.D."/>
            <person name="Gui C."/>
            <person name="Meng S."/>
            <person name="Li G."/>
            <person name="Viehrig K."/>
            <person name="Ye F."/>
            <person name="Su P."/>
            <person name="Kiefer A.F."/>
            <person name="Nichols A."/>
            <person name="Cepeda A.J."/>
            <person name="Yan W."/>
            <person name="Fan B."/>
            <person name="Jiang Y."/>
            <person name="Adhikari A."/>
            <person name="Zheng C.-J."/>
            <person name="Schuster L."/>
            <person name="Cowan T.M."/>
            <person name="Smanski M.J."/>
            <person name="Chevrette M.G."/>
            <person name="De Carvalho L.P.S."/>
            <person name="Shen B."/>
        </authorList>
    </citation>
    <scope>NUCLEOTIDE SEQUENCE [LARGE SCALE GENOMIC DNA]</scope>
    <source>
        <strain evidence="3 4">NPDC012605</strain>
    </source>
</reference>
<evidence type="ECO:0000313" key="4">
    <source>
        <dbReference type="Proteomes" id="UP001602370"/>
    </source>
</evidence>
<name>A0ABW6Y0R5_9ACTN</name>
<proteinExistence type="predicted"/>
<dbReference type="SUPFAM" id="SSF47090">
    <property type="entry name" value="PGBD-like"/>
    <property type="match status" value="1"/>
</dbReference>